<comment type="caution">
    <text evidence="7">The sequence shown here is derived from an EMBL/GenBank/DDBJ whole genome shotgun (WGS) entry which is preliminary data.</text>
</comment>
<evidence type="ECO:0000259" key="6">
    <source>
        <dbReference type="PROSITE" id="PS50089"/>
    </source>
</evidence>
<keyword evidence="3" id="KW-0862">Zinc</keyword>
<keyword evidence="2 4" id="KW-0863">Zinc-finger</keyword>
<dbReference type="Pfam" id="PF13445">
    <property type="entry name" value="zf-RING_UBOX"/>
    <property type="match status" value="1"/>
</dbReference>
<organism evidence="7 8">
    <name type="scientific">Petrolisthes cinctipes</name>
    <name type="common">Flat porcelain crab</name>
    <dbReference type="NCBI Taxonomy" id="88211"/>
    <lineage>
        <taxon>Eukaryota</taxon>
        <taxon>Metazoa</taxon>
        <taxon>Ecdysozoa</taxon>
        <taxon>Arthropoda</taxon>
        <taxon>Crustacea</taxon>
        <taxon>Multicrustacea</taxon>
        <taxon>Malacostraca</taxon>
        <taxon>Eumalacostraca</taxon>
        <taxon>Eucarida</taxon>
        <taxon>Decapoda</taxon>
        <taxon>Pleocyemata</taxon>
        <taxon>Anomura</taxon>
        <taxon>Galatheoidea</taxon>
        <taxon>Porcellanidae</taxon>
        <taxon>Petrolisthes</taxon>
    </lineage>
</organism>
<protein>
    <recommendedName>
        <fullName evidence="6">RING-type domain-containing protein</fullName>
    </recommendedName>
</protein>
<dbReference type="Gene3D" id="3.30.40.10">
    <property type="entry name" value="Zinc/RING finger domain, C3HC4 (zinc finger)"/>
    <property type="match status" value="1"/>
</dbReference>
<dbReference type="PROSITE" id="PS00518">
    <property type="entry name" value="ZF_RING_1"/>
    <property type="match status" value="1"/>
</dbReference>
<evidence type="ECO:0000256" key="2">
    <source>
        <dbReference type="ARBA" id="ARBA00022771"/>
    </source>
</evidence>
<feature type="compositionally biased region" description="Basic and acidic residues" evidence="5">
    <location>
        <begin position="277"/>
        <end position="286"/>
    </location>
</feature>
<feature type="compositionally biased region" description="Acidic residues" evidence="5">
    <location>
        <begin position="230"/>
        <end position="272"/>
    </location>
</feature>
<dbReference type="PANTHER" id="PTHR22791">
    <property type="entry name" value="RING-TYPE DOMAIN-CONTAINING PROTEIN"/>
    <property type="match status" value="1"/>
</dbReference>
<keyword evidence="1" id="KW-0479">Metal-binding</keyword>
<feature type="region of interest" description="Disordered" evidence="5">
    <location>
        <begin position="228"/>
        <end position="328"/>
    </location>
</feature>
<keyword evidence="8" id="KW-1185">Reference proteome</keyword>
<dbReference type="AlphaFoldDB" id="A0AAE1FKA5"/>
<dbReference type="InterPro" id="IPR013083">
    <property type="entry name" value="Znf_RING/FYVE/PHD"/>
</dbReference>
<feature type="compositionally biased region" description="Low complexity" evidence="5">
    <location>
        <begin position="114"/>
        <end position="135"/>
    </location>
</feature>
<dbReference type="GO" id="GO:0008270">
    <property type="term" value="F:zinc ion binding"/>
    <property type="evidence" value="ECO:0007669"/>
    <property type="project" value="UniProtKB-KW"/>
</dbReference>
<accession>A0AAE1FKA5</accession>
<proteinExistence type="predicted"/>
<evidence type="ECO:0000256" key="3">
    <source>
        <dbReference type="ARBA" id="ARBA00022833"/>
    </source>
</evidence>
<sequence>MATYCPEDLSSRELSCPICFEDYDIHEPRRYPKLLLCLHTFCTDCIRLLCHNDGTLECSICRMMHTGVRVDELFINHVIFTHLRTKFEERDLELARMLDREMRDQNEIGLDSKQSTVQTRAQTSTSTQSSVQAQANVPTQSSVQAQANVPTSKAQAQPNVSTSKAQAQAAVSTQSVVHSGSANTIASIQALADVSSMALVQPQTPATNSTRYSVPVLAWTPEVVTLNSTVEDDEQEEQEEEQEEEHEDEVGEEDNEREEEQEEEEEEEEGEDMIPQIRDDSDWSDEHSEEEEDNEEEEDMQEMSPDEFDGDAFLADLADTTDNNLENDGYEDVDAYLAELADTPEDALDNDDGNQYDDFNEADQYDDFNNEEYVHCDMDNEDGEEDIHSFLPLCNDYDGFRNDDDDLSNDGCYVVGDSYNDVVGVGDEDEDDGWHSASEQ</sequence>
<dbReference type="PROSITE" id="PS50089">
    <property type="entry name" value="ZF_RING_2"/>
    <property type="match status" value="1"/>
</dbReference>
<dbReference type="InterPro" id="IPR001841">
    <property type="entry name" value="Znf_RING"/>
</dbReference>
<reference evidence="7" key="1">
    <citation type="submission" date="2023-10" db="EMBL/GenBank/DDBJ databases">
        <title>Genome assemblies of two species of porcelain crab, Petrolisthes cinctipes and Petrolisthes manimaculis (Anomura: Porcellanidae).</title>
        <authorList>
            <person name="Angst P."/>
        </authorList>
    </citation>
    <scope>NUCLEOTIDE SEQUENCE</scope>
    <source>
        <strain evidence="7">PB745_01</strain>
        <tissue evidence="7">Gill</tissue>
    </source>
</reference>
<feature type="region of interest" description="Disordered" evidence="5">
    <location>
        <begin position="105"/>
        <end position="161"/>
    </location>
</feature>
<evidence type="ECO:0000256" key="4">
    <source>
        <dbReference type="PROSITE-ProRule" id="PRU00175"/>
    </source>
</evidence>
<dbReference type="InterPro" id="IPR051435">
    <property type="entry name" value="RING_finger_E3_ubiq-ligases"/>
</dbReference>
<feature type="compositionally biased region" description="Acidic residues" evidence="5">
    <location>
        <begin position="287"/>
        <end position="310"/>
    </location>
</feature>
<evidence type="ECO:0000256" key="1">
    <source>
        <dbReference type="ARBA" id="ARBA00022723"/>
    </source>
</evidence>
<dbReference type="Proteomes" id="UP001286313">
    <property type="component" value="Unassembled WGS sequence"/>
</dbReference>
<name>A0AAE1FKA5_PETCI</name>
<dbReference type="SMART" id="SM00184">
    <property type="entry name" value="RING"/>
    <property type="match status" value="1"/>
</dbReference>
<feature type="compositionally biased region" description="Low complexity" evidence="5">
    <location>
        <begin position="311"/>
        <end position="322"/>
    </location>
</feature>
<dbReference type="GO" id="GO:0016567">
    <property type="term" value="P:protein ubiquitination"/>
    <property type="evidence" value="ECO:0007669"/>
    <property type="project" value="TreeGrafter"/>
</dbReference>
<dbReference type="GO" id="GO:0061630">
    <property type="term" value="F:ubiquitin protein ligase activity"/>
    <property type="evidence" value="ECO:0007669"/>
    <property type="project" value="TreeGrafter"/>
</dbReference>
<evidence type="ECO:0000313" key="7">
    <source>
        <dbReference type="EMBL" id="KAK3874667.1"/>
    </source>
</evidence>
<dbReference type="SUPFAM" id="SSF57850">
    <property type="entry name" value="RING/U-box"/>
    <property type="match status" value="1"/>
</dbReference>
<dbReference type="PANTHER" id="PTHR22791:SF6">
    <property type="entry name" value="RING-TYPE DOMAIN-CONTAINING PROTEIN"/>
    <property type="match status" value="1"/>
</dbReference>
<evidence type="ECO:0000256" key="5">
    <source>
        <dbReference type="SAM" id="MobiDB-lite"/>
    </source>
</evidence>
<dbReference type="EMBL" id="JAWQEG010002084">
    <property type="protein sequence ID" value="KAK3874667.1"/>
    <property type="molecule type" value="Genomic_DNA"/>
</dbReference>
<evidence type="ECO:0000313" key="8">
    <source>
        <dbReference type="Proteomes" id="UP001286313"/>
    </source>
</evidence>
<gene>
    <name evidence="7" type="ORF">Pcinc_020415</name>
</gene>
<dbReference type="InterPro" id="IPR017907">
    <property type="entry name" value="Znf_RING_CS"/>
</dbReference>
<feature type="domain" description="RING-type" evidence="6">
    <location>
        <begin position="16"/>
        <end position="62"/>
    </location>
</feature>
<feature type="compositionally biased region" description="Polar residues" evidence="5">
    <location>
        <begin position="136"/>
        <end position="159"/>
    </location>
</feature>
<dbReference type="InterPro" id="IPR027370">
    <property type="entry name" value="Znf-RING_euk"/>
</dbReference>